<name>A0A934R8J0_9BACT</name>
<dbReference type="Proteomes" id="UP000600139">
    <property type="component" value="Unassembled WGS sequence"/>
</dbReference>
<keyword evidence="1" id="KW-0812">Transmembrane</keyword>
<proteinExistence type="predicted"/>
<keyword evidence="3" id="KW-1185">Reference proteome</keyword>
<accession>A0A934R8J0</accession>
<gene>
    <name evidence="2" type="ORF">JIN84_21160</name>
</gene>
<keyword evidence="1" id="KW-1133">Transmembrane helix</keyword>
<keyword evidence="1" id="KW-0472">Membrane</keyword>
<protein>
    <submittedName>
        <fullName evidence="2">Uncharacterized protein</fullName>
    </submittedName>
</protein>
<organism evidence="2 3">
    <name type="scientific">Luteolibacter yonseiensis</name>
    <dbReference type="NCBI Taxonomy" id="1144680"/>
    <lineage>
        <taxon>Bacteria</taxon>
        <taxon>Pseudomonadati</taxon>
        <taxon>Verrucomicrobiota</taxon>
        <taxon>Verrucomicrobiia</taxon>
        <taxon>Verrucomicrobiales</taxon>
        <taxon>Verrucomicrobiaceae</taxon>
        <taxon>Luteolibacter</taxon>
    </lineage>
</organism>
<dbReference type="RefSeq" id="WP_200353097.1">
    <property type="nucleotide sequence ID" value="NZ_BAABHZ010000002.1"/>
</dbReference>
<sequence length="47" mass="5285">MSNIGIQEWIVISITLGLLLMPVAVVLGFALFMTKRRKKHRTPPPIP</sequence>
<comment type="caution">
    <text evidence="2">The sequence shown here is derived from an EMBL/GenBank/DDBJ whole genome shotgun (WGS) entry which is preliminary data.</text>
</comment>
<feature type="transmembrane region" description="Helical" evidence="1">
    <location>
        <begin position="6"/>
        <end position="32"/>
    </location>
</feature>
<reference evidence="2" key="1">
    <citation type="submission" date="2021-01" db="EMBL/GenBank/DDBJ databases">
        <title>Modified the classification status of verrucomicrobia.</title>
        <authorList>
            <person name="Feng X."/>
        </authorList>
    </citation>
    <scope>NUCLEOTIDE SEQUENCE</scope>
    <source>
        <strain evidence="2">JCM 18052</strain>
    </source>
</reference>
<evidence type="ECO:0000256" key="1">
    <source>
        <dbReference type="SAM" id="Phobius"/>
    </source>
</evidence>
<dbReference type="AlphaFoldDB" id="A0A934R8J0"/>
<evidence type="ECO:0000313" key="3">
    <source>
        <dbReference type="Proteomes" id="UP000600139"/>
    </source>
</evidence>
<dbReference type="EMBL" id="JAENIK010000013">
    <property type="protein sequence ID" value="MBK1818146.1"/>
    <property type="molecule type" value="Genomic_DNA"/>
</dbReference>
<evidence type="ECO:0000313" key="2">
    <source>
        <dbReference type="EMBL" id="MBK1818146.1"/>
    </source>
</evidence>